<dbReference type="EMBL" id="SUKA01000003">
    <property type="protein sequence ID" value="TJY65821.1"/>
    <property type="molecule type" value="Genomic_DNA"/>
</dbReference>
<proteinExistence type="predicted"/>
<evidence type="ECO:0000256" key="2">
    <source>
        <dbReference type="SAM" id="MobiDB-lite"/>
    </source>
</evidence>
<dbReference type="RefSeq" id="WP_136820950.1">
    <property type="nucleotide sequence ID" value="NZ_BMJX01000003.1"/>
</dbReference>
<dbReference type="OrthoDB" id="713315at2"/>
<dbReference type="SMART" id="SM00490">
    <property type="entry name" value="HELICc"/>
    <property type="match status" value="1"/>
</dbReference>
<accession>A0A4U0H2F8</accession>
<comment type="caution">
    <text evidence="4">The sequence shown here is derived from an EMBL/GenBank/DDBJ whole genome shotgun (WGS) entry which is preliminary data.</text>
</comment>
<evidence type="ECO:0000313" key="4">
    <source>
        <dbReference type="EMBL" id="TJY65821.1"/>
    </source>
</evidence>
<dbReference type="Proteomes" id="UP000309872">
    <property type="component" value="Unassembled WGS sequence"/>
</dbReference>
<dbReference type="SUPFAM" id="SSF52540">
    <property type="entry name" value="P-loop containing nucleoside triphosphate hydrolases"/>
    <property type="match status" value="2"/>
</dbReference>
<dbReference type="CDD" id="cd18785">
    <property type="entry name" value="SF2_C"/>
    <property type="match status" value="1"/>
</dbReference>
<gene>
    <name evidence="4" type="ORF">FAZ19_11930</name>
</gene>
<evidence type="ECO:0000259" key="3">
    <source>
        <dbReference type="PROSITE" id="PS51194"/>
    </source>
</evidence>
<organism evidence="4 5">
    <name type="scientific">Sphingobacterium alkalisoli</name>
    <dbReference type="NCBI Taxonomy" id="1874115"/>
    <lineage>
        <taxon>Bacteria</taxon>
        <taxon>Pseudomonadati</taxon>
        <taxon>Bacteroidota</taxon>
        <taxon>Sphingobacteriia</taxon>
        <taxon>Sphingobacteriales</taxon>
        <taxon>Sphingobacteriaceae</taxon>
        <taxon>Sphingobacterium</taxon>
    </lineage>
</organism>
<dbReference type="Pfam" id="PF00271">
    <property type="entry name" value="Helicase_C"/>
    <property type="match status" value="1"/>
</dbReference>
<reference evidence="4 5" key="1">
    <citation type="submission" date="2019-04" db="EMBL/GenBank/DDBJ databases">
        <title>Sphingobacterium olei sp. nov., isolated from oil-contaminated soil.</title>
        <authorList>
            <person name="Liu B."/>
        </authorList>
    </citation>
    <scope>NUCLEOTIDE SEQUENCE [LARGE SCALE GENOMIC DNA]</scope>
    <source>
        <strain evidence="4 5">Y3L14</strain>
    </source>
</reference>
<keyword evidence="1" id="KW-0175">Coiled coil</keyword>
<sequence length="1408" mass="161951">MKLSHINKREGLENLVREQLIGPGAYKFKYHFQADLSTDNKDFEVIPEVPAYQYSTAILFPETESENEDSLKDVDGQEGDLDEVNRQDTSANNDEIGSDVSETLSSKQQNYPTDFGLSFVVNEDANVNNELDIVLSFRRYNRFTKKKIRELGYSILLFENQDDIERLVNQYLSQYLKIIRRDNLIFIGFGNDFDVDSFYKIDYVNLNSLISDIIVEPFKKLLGNDLVQLEEKSNVKYYGQNSSGKKYFAIGERKYGSENFAEVYTIYEDQFVDYFKQLLAGNCDSYEKIKEIINGFELYNQLKSIILDFKDVLKKNSPTHVWKSFSEKISLKLPVYTGGKIERFNPFPVSAEYPDLRFAVQYLRSAKNGGIYVKILISNKEKLFLKPNEFPALNKKDEANLKSYFGIELKVVEKVKNTLIRYNSPQFIAFDQEDNFNKLLYRNFEDYGEGYNTSINWSKLELNRFISTDFLPVQDSPSIGFSPSKITDNGVVSLLTDESVLSMRDLSTLSSIHDMEIAFKLHLFIDDYRSWIIAKRVELVNDPNAEILLNQLRSCEIDYNRLKRNVRLLESDSAAMAAFRLMNTAMFMQLHNSVLKKNNSSDLLNHKLDEEYYKTVFIEQPYRWRAFQLAFVLLNIDGFVKPDIGDSTIADIFETGWPERNEIADLVWFPAGGGKTEAYLGIIAFCINYRRFMKGALGNGTTVLMRYTLRLLTLQQFQRATILICALEVIRKANFEIPNNYSLGGAKITIGLFVGGDSLPNNWTGSGDRKGMKENLMDISEQISSHRKANKDIETIILKTNLPFVECPWCGSDLFIHESLLNVSPNHFNGRYRKESPVNICCNNKKCDFHNKGTFFGEGESIPFLLFDEDIYRFPPTLLFGTVDKFAALANKVSIKKEEVSKDSSRFFGRYNGIQTNFPPELIIQDELHLLLGPLGSAVGLFEKSLDSLCSYVDTHGTKVKPKVVTSTATTRNTDKQIFGLFNRRSEIFPKQGPSADDSFFAYYDRDEFNNYLSKRRYMGILPVGKTQVWMQLRVASVALAHRLQYLKANFSLEDIFNNTEEFKNAQSIFDYYHTVLSYFNSLKEVGKTQSQINHYLPGDVNYVVRNTVSWTFIDKLIRDDDKISYSELTGRLTGEEVKTNLTEIGQQLKLINVEENKIVLNSKLPPEFVISTNMISVGIDVSRFNTMIISSMPRNIAEYIQASSRVARDKEGIVFTVHHPFRSRDISHYQRFKEFHEKFYSYVEPISVTPFASKALDRYLPMYLAVVIRHNLEFGLTNNDNAIDVDNDVSNRILNYVEDEIRDVLENSVKLEKYLKCPTKPGFSTSIDGVISEELVTEVLVKSKKLLDNWQKLITESGENTFFYRKDTMPNESLFTTLTDNSRPLKWKVGHSLREVSPEVVIRTVQQ</sequence>
<name>A0A4U0H2F8_9SPHI</name>
<feature type="domain" description="Helicase C-terminal" evidence="3">
    <location>
        <begin position="1052"/>
        <end position="1258"/>
    </location>
</feature>
<feature type="region of interest" description="Disordered" evidence="2">
    <location>
        <begin position="63"/>
        <end position="98"/>
    </location>
</feature>
<dbReference type="InterPro" id="IPR001650">
    <property type="entry name" value="Helicase_C-like"/>
</dbReference>
<evidence type="ECO:0000256" key="1">
    <source>
        <dbReference type="SAM" id="Coils"/>
    </source>
</evidence>
<dbReference type="Gene3D" id="3.40.50.300">
    <property type="entry name" value="P-loop containing nucleotide triphosphate hydrolases"/>
    <property type="match status" value="1"/>
</dbReference>
<protein>
    <recommendedName>
        <fullName evidence="3">Helicase C-terminal domain-containing protein</fullName>
    </recommendedName>
</protein>
<evidence type="ECO:0000313" key="5">
    <source>
        <dbReference type="Proteomes" id="UP000309872"/>
    </source>
</evidence>
<feature type="compositionally biased region" description="Polar residues" evidence="2">
    <location>
        <begin position="87"/>
        <end position="98"/>
    </location>
</feature>
<dbReference type="PROSITE" id="PS51194">
    <property type="entry name" value="HELICASE_CTER"/>
    <property type="match status" value="1"/>
</dbReference>
<feature type="coiled-coil region" evidence="1">
    <location>
        <begin position="545"/>
        <end position="572"/>
    </location>
</feature>
<dbReference type="InterPro" id="IPR027417">
    <property type="entry name" value="P-loop_NTPase"/>
</dbReference>
<keyword evidence="5" id="KW-1185">Reference proteome</keyword>